<keyword evidence="5 7" id="KW-0808">Transferase</keyword>
<sequence>MKASRESEVKSYGVVVNSFYELEPTYADYYRKVLGRRAWHVGPVSLCNRETEEKACRGKEASIGKHECLKWLNSKKPNSVVYLCFGNVSNFNSSQLKEIATGLESSGLEFIWVVRRNKSSEEEDKEDWLPEGFGERIGERGLIIRGWAPQLLILDHEAVGGFVTHCGWNSILEGITSGVPMVTWPAAAEQFYNEKLVTQILKIGIGVGAQQWNMYGHGIMSESIEKAVTQIMKGSEAEEMRRKAKALAKMARMAVEEGGSSCSHLNALTEELIFNLH</sequence>
<comment type="pathway">
    <text evidence="1">Pigment biosynthesis; anthocyanin biosynthesis.</text>
</comment>
<dbReference type="Proteomes" id="UP001174677">
    <property type="component" value="Chromosome 14"/>
</dbReference>
<comment type="similarity">
    <text evidence="2 7">Belongs to the UDP-glycosyltransferase family.</text>
</comment>
<accession>A0ABQ9L7U3</accession>
<evidence type="ECO:0000256" key="3">
    <source>
        <dbReference type="ARBA" id="ARBA00012585"/>
    </source>
</evidence>
<evidence type="ECO:0000313" key="9">
    <source>
        <dbReference type="Proteomes" id="UP001174677"/>
    </source>
</evidence>
<dbReference type="Pfam" id="PF00201">
    <property type="entry name" value="UDPGT"/>
    <property type="match status" value="1"/>
</dbReference>
<keyword evidence="4 7" id="KW-0328">Glycosyltransferase</keyword>
<name>A0ABQ9L7U3_HEVBR</name>
<dbReference type="EMBL" id="JARPOI010000014">
    <property type="protein sequence ID" value="KAJ9159526.1"/>
    <property type="molecule type" value="Genomic_DNA"/>
</dbReference>
<dbReference type="PANTHER" id="PTHR48047:SF45">
    <property type="entry name" value="SCOPOLETIN GLUCOSYLTRANSFERASE-LIKE"/>
    <property type="match status" value="1"/>
</dbReference>
<protein>
    <recommendedName>
        <fullName evidence="3">anthocyanidin 3-O-glucosyltransferase</fullName>
        <ecNumber evidence="3">2.4.1.115</ecNumber>
    </recommendedName>
</protein>
<gene>
    <name evidence="8" type="ORF">P3X46_025032</name>
</gene>
<comment type="caution">
    <text evidence="8">The sequence shown here is derived from an EMBL/GenBank/DDBJ whole genome shotgun (WGS) entry which is preliminary data.</text>
</comment>
<dbReference type="SUPFAM" id="SSF53756">
    <property type="entry name" value="UDP-Glycosyltransferase/glycogen phosphorylase"/>
    <property type="match status" value="1"/>
</dbReference>
<dbReference type="InterPro" id="IPR035595">
    <property type="entry name" value="UDP_glycos_trans_CS"/>
</dbReference>
<reference evidence="8" key="1">
    <citation type="journal article" date="2023" name="Plant Biotechnol. J.">
        <title>Chromosome-level wild Hevea brasiliensis genome provides new tools for genomic-assisted breeding and valuable loci to elevate rubber yield.</title>
        <authorList>
            <person name="Cheng H."/>
            <person name="Song X."/>
            <person name="Hu Y."/>
            <person name="Wu T."/>
            <person name="Yang Q."/>
            <person name="An Z."/>
            <person name="Feng S."/>
            <person name="Deng Z."/>
            <person name="Wu W."/>
            <person name="Zeng X."/>
            <person name="Tu M."/>
            <person name="Wang X."/>
            <person name="Huang H."/>
        </authorList>
    </citation>
    <scope>NUCLEOTIDE SEQUENCE</scope>
    <source>
        <strain evidence="8">MT/VB/25A 57/8</strain>
    </source>
</reference>
<dbReference type="CDD" id="cd03784">
    <property type="entry name" value="GT1_Gtf-like"/>
    <property type="match status" value="1"/>
</dbReference>
<evidence type="ECO:0000256" key="7">
    <source>
        <dbReference type="RuleBase" id="RU003718"/>
    </source>
</evidence>
<evidence type="ECO:0000313" key="8">
    <source>
        <dbReference type="EMBL" id="KAJ9159526.1"/>
    </source>
</evidence>
<organism evidence="8 9">
    <name type="scientific">Hevea brasiliensis</name>
    <name type="common">Para rubber tree</name>
    <name type="synonym">Siphonia brasiliensis</name>
    <dbReference type="NCBI Taxonomy" id="3981"/>
    <lineage>
        <taxon>Eukaryota</taxon>
        <taxon>Viridiplantae</taxon>
        <taxon>Streptophyta</taxon>
        <taxon>Embryophyta</taxon>
        <taxon>Tracheophyta</taxon>
        <taxon>Spermatophyta</taxon>
        <taxon>Magnoliopsida</taxon>
        <taxon>eudicotyledons</taxon>
        <taxon>Gunneridae</taxon>
        <taxon>Pentapetalae</taxon>
        <taxon>rosids</taxon>
        <taxon>fabids</taxon>
        <taxon>Malpighiales</taxon>
        <taxon>Euphorbiaceae</taxon>
        <taxon>Crotonoideae</taxon>
        <taxon>Micrandreae</taxon>
        <taxon>Hevea</taxon>
    </lineage>
</organism>
<dbReference type="EC" id="2.4.1.115" evidence="3"/>
<proteinExistence type="inferred from homology"/>
<evidence type="ECO:0000256" key="5">
    <source>
        <dbReference type="ARBA" id="ARBA00022679"/>
    </source>
</evidence>
<evidence type="ECO:0000256" key="2">
    <source>
        <dbReference type="ARBA" id="ARBA00009995"/>
    </source>
</evidence>
<comment type="catalytic activity">
    <reaction evidence="6">
        <text>an anthocyanidin + UDP-alpha-D-glucose + H(+) = an anthocyanidin 3-O-beta-D-glucoside + UDP</text>
        <dbReference type="Rhea" id="RHEA:20093"/>
        <dbReference type="ChEBI" id="CHEBI:15378"/>
        <dbReference type="ChEBI" id="CHEBI:16307"/>
        <dbReference type="ChEBI" id="CHEBI:58223"/>
        <dbReference type="ChEBI" id="CHEBI:58885"/>
        <dbReference type="ChEBI" id="CHEBI:143576"/>
        <dbReference type="EC" id="2.4.1.115"/>
    </reaction>
</comment>
<keyword evidence="9" id="KW-1185">Reference proteome</keyword>
<dbReference type="Gene3D" id="3.40.50.2000">
    <property type="entry name" value="Glycogen Phosphorylase B"/>
    <property type="match status" value="2"/>
</dbReference>
<dbReference type="PROSITE" id="PS00375">
    <property type="entry name" value="UDPGT"/>
    <property type="match status" value="1"/>
</dbReference>
<evidence type="ECO:0000256" key="6">
    <source>
        <dbReference type="ARBA" id="ARBA00047606"/>
    </source>
</evidence>
<evidence type="ECO:0000256" key="4">
    <source>
        <dbReference type="ARBA" id="ARBA00022676"/>
    </source>
</evidence>
<evidence type="ECO:0000256" key="1">
    <source>
        <dbReference type="ARBA" id="ARBA00004935"/>
    </source>
</evidence>
<dbReference type="PANTHER" id="PTHR48047">
    <property type="entry name" value="GLYCOSYLTRANSFERASE"/>
    <property type="match status" value="1"/>
</dbReference>
<dbReference type="InterPro" id="IPR002213">
    <property type="entry name" value="UDP_glucos_trans"/>
</dbReference>